<sequence length="163" mass="18600">RVFELSDRKVLEWASNSGLHRRGNNASNDKPGMQFGVPMMDDMSVQNTLAAVTPALRRDFMVLELRDNLLAAERKKLLARFPASDFKRVAVVVMGEPSKEYKEKVQAQLLSEKVAAAEKEKARTKREREDEEWRKAKQARYSNPGQEAVEAKKEEPKEEPADK</sequence>
<evidence type="ECO:0000313" key="2">
    <source>
        <dbReference type="EMBL" id="CAK0813618.1"/>
    </source>
</evidence>
<evidence type="ECO:0000313" key="3">
    <source>
        <dbReference type="Proteomes" id="UP001189429"/>
    </source>
</evidence>
<dbReference type="Proteomes" id="UP001189429">
    <property type="component" value="Unassembled WGS sequence"/>
</dbReference>
<gene>
    <name evidence="2" type="ORF">PCOR1329_LOCUS17479</name>
</gene>
<feature type="region of interest" description="Disordered" evidence="1">
    <location>
        <begin position="117"/>
        <end position="163"/>
    </location>
</feature>
<feature type="non-terminal residue" evidence="2">
    <location>
        <position position="163"/>
    </location>
</feature>
<feature type="compositionally biased region" description="Basic and acidic residues" evidence="1">
    <location>
        <begin position="149"/>
        <end position="163"/>
    </location>
</feature>
<reference evidence="2" key="1">
    <citation type="submission" date="2023-10" db="EMBL/GenBank/DDBJ databases">
        <authorList>
            <person name="Chen Y."/>
            <person name="Shah S."/>
            <person name="Dougan E. K."/>
            <person name="Thang M."/>
            <person name="Chan C."/>
        </authorList>
    </citation>
    <scope>NUCLEOTIDE SEQUENCE [LARGE SCALE GENOMIC DNA]</scope>
</reference>
<evidence type="ECO:0000256" key="1">
    <source>
        <dbReference type="SAM" id="MobiDB-lite"/>
    </source>
</evidence>
<keyword evidence="3" id="KW-1185">Reference proteome</keyword>
<accession>A0ABN9R4B8</accession>
<proteinExistence type="predicted"/>
<feature type="compositionally biased region" description="Basic and acidic residues" evidence="1">
    <location>
        <begin position="117"/>
        <end position="135"/>
    </location>
</feature>
<comment type="caution">
    <text evidence="2">The sequence shown here is derived from an EMBL/GenBank/DDBJ whole genome shotgun (WGS) entry which is preliminary data.</text>
</comment>
<feature type="non-terminal residue" evidence="2">
    <location>
        <position position="1"/>
    </location>
</feature>
<name>A0ABN9R4B8_9DINO</name>
<dbReference type="EMBL" id="CAUYUJ010005432">
    <property type="protein sequence ID" value="CAK0813618.1"/>
    <property type="molecule type" value="Genomic_DNA"/>
</dbReference>
<organism evidence="2 3">
    <name type="scientific">Prorocentrum cordatum</name>
    <dbReference type="NCBI Taxonomy" id="2364126"/>
    <lineage>
        <taxon>Eukaryota</taxon>
        <taxon>Sar</taxon>
        <taxon>Alveolata</taxon>
        <taxon>Dinophyceae</taxon>
        <taxon>Prorocentrales</taxon>
        <taxon>Prorocentraceae</taxon>
        <taxon>Prorocentrum</taxon>
    </lineage>
</organism>
<protein>
    <submittedName>
        <fullName evidence="2">Uncharacterized protein</fullName>
    </submittedName>
</protein>